<dbReference type="AlphaFoldDB" id="A0A6C7E3R5"/>
<evidence type="ECO:0000256" key="1">
    <source>
        <dbReference type="SAM" id="Phobius"/>
    </source>
</evidence>
<dbReference type="KEGG" id="aym:YM304_09690"/>
<dbReference type="Proteomes" id="UP000011863">
    <property type="component" value="Chromosome"/>
</dbReference>
<keyword evidence="1" id="KW-1133">Transmembrane helix</keyword>
<dbReference type="InterPro" id="IPR025565">
    <property type="entry name" value="DUF4328"/>
</dbReference>
<dbReference type="EMBL" id="AP012057">
    <property type="protein sequence ID" value="BAN01283.1"/>
    <property type="molecule type" value="Genomic_DNA"/>
</dbReference>
<feature type="transmembrane region" description="Helical" evidence="1">
    <location>
        <begin position="156"/>
        <end position="179"/>
    </location>
</feature>
<gene>
    <name evidence="3" type="ORF">YM304_09690</name>
</gene>
<keyword evidence="4" id="KW-1185">Reference proteome</keyword>
<proteinExistence type="predicted"/>
<feature type="transmembrane region" description="Helical" evidence="1">
    <location>
        <begin position="103"/>
        <end position="128"/>
    </location>
</feature>
<keyword evidence="1" id="KW-0812">Transmembrane</keyword>
<name>A0A6C7E3R5_ILUCY</name>
<evidence type="ECO:0000313" key="3">
    <source>
        <dbReference type="EMBL" id="BAN01283.1"/>
    </source>
</evidence>
<reference evidence="3 4" key="1">
    <citation type="journal article" date="2013" name="Int. J. Syst. Evol. Microbiol.">
        <title>Ilumatobacter nonamiense sp. nov. and Ilumatobacter coccineum sp. nov., isolated from seashore sand.</title>
        <authorList>
            <person name="Matsumoto A."/>
            <person name="Kasai H."/>
            <person name="Matsuo Y."/>
            <person name="Shizuri Y."/>
            <person name="Ichikawa N."/>
            <person name="Fujita N."/>
            <person name="Omura S."/>
            <person name="Takahashi Y."/>
        </authorList>
    </citation>
    <scope>NUCLEOTIDE SEQUENCE [LARGE SCALE GENOMIC DNA]</scope>
    <source>
        <strain evidence="4">NBRC 103263 / KCTC 29153 / YM16-304</strain>
    </source>
</reference>
<keyword evidence="1" id="KW-0472">Membrane</keyword>
<feature type="domain" description="DUF4328" evidence="2">
    <location>
        <begin position="71"/>
        <end position="223"/>
    </location>
</feature>
<accession>A0A6C7E3R5</accession>
<sequence>MAYSAAPTPAKPLSRVKGLATATMILTGIAGLGGVITAITTPSAVDSANDFLAGRLSEDDFLDDYTAFGLTQSLQSLGTIATAVLTMIWLYRMAGNVRSFGRATTWAPIWAVFAWILPPVLIIIPFLMVREVWKASDPSAPHDATSWKQSPDNPLIWVWFVVYGIVPTIIAAISFESFLGAGFSQEADEIAETLDDFGTLQMVSAGVSVVAAIVWILVVRQLTARHVELTNER</sequence>
<evidence type="ECO:0000259" key="2">
    <source>
        <dbReference type="Pfam" id="PF14219"/>
    </source>
</evidence>
<dbReference type="Pfam" id="PF14219">
    <property type="entry name" value="DUF4328"/>
    <property type="match status" value="1"/>
</dbReference>
<organism evidence="3 4">
    <name type="scientific">Ilumatobacter coccineus (strain NBRC 103263 / KCTC 29153 / YM16-304)</name>
    <dbReference type="NCBI Taxonomy" id="1313172"/>
    <lineage>
        <taxon>Bacteria</taxon>
        <taxon>Bacillati</taxon>
        <taxon>Actinomycetota</taxon>
        <taxon>Acidimicrobiia</taxon>
        <taxon>Acidimicrobiales</taxon>
        <taxon>Ilumatobacteraceae</taxon>
        <taxon>Ilumatobacter</taxon>
    </lineage>
</organism>
<protein>
    <recommendedName>
        <fullName evidence="2">DUF4328 domain-containing protein</fullName>
    </recommendedName>
</protein>
<feature type="transmembrane region" description="Helical" evidence="1">
    <location>
        <begin position="21"/>
        <end position="45"/>
    </location>
</feature>
<feature type="transmembrane region" description="Helical" evidence="1">
    <location>
        <begin position="200"/>
        <end position="218"/>
    </location>
</feature>
<feature type="transmembrane region" description="Helical" evidence="1">
    <location>
        <begin position="65"/>
        <end position="91"/>
    </location>
</feature>
<evidence type="ECO:0000313" key="4">
    <source>
        <dbReference type="Proteomes" id="UP000011863"/>
    </source>
</evidence>